<evidence type="ECO:0000259" key="10">
    <source>
        <dbReference type="SMART" id="SM00856"/>
    </source>
</evidence>
<evidence type="ECO:0000256" key="1">
    <source>
        <dbReference type="ARBA" id="ARBA00004191"/>
    </source>
</evidence>
<dbReference type="Pfam" id="PF01095">
    <property type="entry name" value="Pectinesterase"/>
    <property type="match status" value="1"/>
</dbReference>
<dbReference type="STRING" id="3827.A0A1S2YWU0"/>
<keyword evidence="7 9" id="KW-0063">Aspartyl esterase</keyword>
<evidence type="ECO:0000256" key="8">
    <source>
        <dbReference type="PROSITE-ProRule" id="PRU10040"/>
    </source>
</evidence>
<dbReference type="KEGG" id="cam:101496489"/>
<dbReference type="InterPro" id="IPR035513">
    <property type="entry name" value="Invertase/methylesterase_inhib"/>
</dbReference>
<keyword evidence="6 9" id="KW-0378">Hydrolase</keyword>
<dbReference type="PANTHER" id="PTHR31707">
    <property type="entry name" value="PECTINESTERASE"/>
    <property type="match status" value="1"/>
</dbReference>
<dbReference type="OrthoDB" id="2019149at2759"/>
<gene>
    <name evidence="12" type="primary">LOC101496489</name>
</gene>
<evidence type="ECO:0000256" key="2">
    <source>
        <dbReference type="ARBA" id="ARBA00005184"/>
    </source>
</evidence>
<dbReference type="InterPro" id="IPR011050">
    <property type="entry name" value="Pectin_lyase_fold/virulence"/>
</dbReference>
<comment type="similarity">
    <text evidence="4">In the C-terminal section; belongs to the pectinesterase family.</text>
</comment>
<dbReference type="CDD" id="cd15798">
    <property type="entry name" value="PMEI-like_3"/>
    <property type="match status" value="1"/>
</dbReference>
<dbReference type="eggNOG" id="ENOG502QT2B">
    <property type="taxonomic scope" value="Eukaryota"/>
</dbReference>
<dbReference type="InterPro" id="IPR006501">
    <property type="entry name" value="Pectinesterase_inhib_dom"/>
</dbReference>
<keyword evidence="5" id="KW-0134">Cell wall</keyword>
<dbReference type="Gene3D" id="2.160.20.10">
    <property type="entry name" value="Single-stranded right-handed beta-helix, Pectin lyase-like"/>
    <property type="match status" value="1"/>
</dbReference>
<dbReference type="GO" id="GO:0042545">
    <property type="term" value="P:cell wall modification"/>
    <property type="evidence" value="ECO:0007669"/>
    <property type="project" value="UniProtKB-UniRule"/>
</dbReference>
<feature type="chain" id="PRO_5010008193" description="Pectinesterase" evidence="9">
    <location>
        <begin position="27"/>
        <end position="585"/>
    </location>
</feature>
<dbReference type="GeneID" id="101496489"/>
<comment type="subcellular location">
    <subcellularLocation>
        <location evidence="1">Secreted</location>
        <location evidence="1">Cell wall</location>
    </subcellularLocation>
</comment>
<dbReference type="GO" id="GO:0045490">
    <property type="term" value="P:pectin catabolic process"/>
    <property type="evidence" value="ECO:0007669"/>
    <property type="project" value="UniProtKB-UniRule"/>
</dbReference>
<evidence type="ECO:0000256" key="5">
    <source>
        <dbReference type="ARBA" id="ARBA00022512"/>
    </source>
</evidence>
<reference evidence="12" key="2">
    <citation type="submission" date="2025-08" db="UniProtKB">
        <authorList>
            <consortium name="RefSeq"/>
        </authorList>
    </citation>
    <scope>IDENTIFICATION</scope>
    <source>
        <tissue evidence="12">Etiolated seedlings</tissue>
    </source>
</reference>
<accession>A0A1S2YWU0</accession>
<dbReference type="SMART" id="SM00856">
    <property type="entry name" value="PMEI"/>
    <property type="match status" value="1"/>
</dbReference>
<evidence type="ECO:0000313" key="12">
    <source>
        <dbReference type="RefSeq" id="XP_004511181.1"/>
    </source>
</evidence>
<evidence type="ECO:0000256" key="3">
    <source>
        <dbReference type="ARBA" id="ARBA00006027"/>
    </source>
</evidence>
<dbReference type="UniPathway" id="UPA00545">
    <property type="reaction ID" value="UER00823"/>
</dbReference>
<dbReference type="GO" id="GO:0004857">
    <property type="term" value="F:enzyme inhibitor activity"/>
    <property type="evidence" value="ECO:0007669"/>
    <property type="project" value="InterPro"/>
</dbReference>
<comment type="catalytic activity">
    <reaction evidence="9">
        <text>[(1-&gt;4)-alpha-D-galacturonosyl methyl ester](n) + n H2O = [(1-&gt;4)-alpha-D-galacturonosyl](n) + n methanol + n H(+)</text>
        <dbReference type="Rhea" id="RHEA:22380"/>
        <dbReference type="Rhea" id="RHEA-COMP:14570"/>
        <dbReference type="Rhea" id="RHEA-COMP:14573"/>
        <dbReference type="ChEBI" id="CHEBI:15377"/>
        <dbReference type="ChEBI" id="CHEBI:15378"/>
        <dbReference type="ChEBI" id="CHEBI:17790"/>
        <dbReference type="ChEBI" id="CHEBI:140522"/>
        <dbReference type="ChEBI" id="CHEBI:140523"/>
        <dbReference type="EC" id="3.1.1.11"/>
    </reaction>
</comment>
<dbReference type="GO" id="GO:0030599">
    <property type="term" value="F:pectinesterase activity"/>
    <property type="evidence" value="ECO:0007669"/>
    <property type="project" value="UniProtKB-UniRule"/>
</dbReference>
<comment type="similarity">
    <text evidence="3">In the N-terminal section; belongs to the PMEI family.</text>
</comment>
<proteinExistence type="inferred from homology"/>
<keyword evidence="5" id="KW-0964">Secreted</keyword>
<dbReference type="SUPFAM" id="SSF51126">
    <property type="entry name" value="Pectin lyase-like"/>
    <property type="match status" value="1"/>
</dbReference>
<dbReference type="Proteomes" id="UP000087171">
    <property type="component" value="Chromosome Ca7"/>
</dbReference>
<dbReference type="Pfam" id="PF04043">
    <property type="entry name" value="PMEI"/>
    <property type="match status" value="1"/>
</dbReference>
<feature type="signal peptide" evidence="9">
    <location>
        <begin position="1"/>
        <end position="26"/>
    </location>
</feature>
<dbReference type="PROSITE" id="PS00503">
    <property type="entry name" value="PECTINESTERASE_2"/>
    <property type="match status" value="1"/>
</dbReference>
<name>A0A1S2YWU0_CICAR</name>
<dbReference type="InterPro" id="IPR000070">
    <property type="entry name" value="Pectinesterase_cat"/>
</dbReference>
<dbReference type="AlphaFoldDB" id="A0A1S2YWU0"/>
<evidence type="ECO:0000256" key="9">
    <source>
        <dbReference type="RuleBase" id="RU000589"/>
    </source>
</evidence>
<feature type="domain" description="Pectinesterase inhibitor" evidence="10">
    <location>
        <begin position="42"/>
        <end position="202"/>
    </location>
</feature>
<evidence type="ECO:0000256" key="4">
    <source>
        <dbReference type="ARBA" id="ARBA00007786"/>
    </source>
</evidence>
<dbReference type="InterPro" id="IPR012334">
    <property type="entry name" value="Pectin_lyas_fold"/>
</dbReference>
<keyword evidence="11" id="KW-1185">Reference proteome</keyword>
<evidence type="ECO:0000256" key="6">
    <source>
        <dbReference type="ARBA" id="ARBA00022801"/>
    </source>
</evidence>
<feature type="active site" evidence="8">
    <location>
        <position position="423"/>
    </location>
</feature>
<dbReference type="InterPro" id="IPR033131">
    <property type="entry name" value="Pectinesterase_Asp_AS"/>
</dbReference>
<evidence type="ECO:0000256" key="7">
    <source>
        <dbReference type="ARBA" id="ARBA00023085"/>
    </source>
</evidence>
<comment type="pathway">
    <text evidence="2 9">Glycan metabolism; pectin degradation; 2-dehydro-3-deoxy-D-gluconate from pectin: step 1/5.</text>
</comment>
<reference evidence="11" key="1">
    <citation type="journal article" date="2013" name="Nat. Biotechnol.">
        <title>Draft genome sequence of chickpea (Cicer arietinum) provides a resource for trait improvement.</title>
        <authorList>
            <person name="Varshney R.K."/>
            <person name="Song C."/>
            <person name="Saxena R.K."/>
            <person name="Azam S."/>
            <person name="Yu S."/>
            <person name="Sharpe A.G."/>
            <person name="Cannon S."/>
            <person name="Baek J."/>
            <person name="Rosen B.D."/>
            <person name="Tar'an B."/>
            <person name="Millan T."/>
            <person name="Zhang X."/>
            <person name="Ramsay L.D."/>
            <person name="Iwata A."/>
            <person name="Wang Y."/>
            <person name="Nelson W."/>
            <person name="Farmer A.D."/>
            <person name="Gaur P.M."/>
            <person name="Soderlund C."/>
            <person name="Penmetsa R.V."/>
            <person name="Xu C."/>
            <person name="Bharti A.K."/>
            <person name="He W."/>
            <person name="Winter P."/>
            <person name="Zhao S."/>
            <person name="Hane J.K."/>
            <person name="Carrasquilla-Garcia N."/>
            <person name="Condie J.A."/>
            <person name="Upadhyaya H.D."/>
            <person name="Luo M.C."/>
            <person name="Thudi M."/>
            <person name="Gowda C.L."/>
            <person name="Singh N.P."/>
            <person name="Lichtenzveig J."/>
            <person name="Gali K.K."/>
            <person name="Rubio J."/>
            <person name="Nadarajan N."/>
            <person name="Dolezel J."/>
            <person name="Bansal K.C."/>
            <person name="Xu X."/>
            <person name="Edwards D."/>
            <person name="Zhang G."/>
            <person name="Kahl G."/>
            <person name="Gil J."/>
            <person name="Singh K.B."/>
            <person name="Datta S.K."/>
            <person name="Jackson S.A."/>
            <person name="Wang J."/>
            <person name="Cook D.R."/>
        </authorList>
    </citation>
    <scope>NUCLEOTIDE SEQUENCE [LARGE SCALE GENOMIC DNA]</scope>
    <source>
        <strain evidence="11">cv. CDC Frontier</strain>
    </source>
</reference>
<keyword evidence="9" id="KW-0732">Signal</keyword>
<dbReference type="RefSeq" id="XP_004511181.1">
    <property type="nucleotide sequence ID" value="XM_004511124.3"/>
</dbReference>
<sequence>MSTPSISLIPFLSLFFLLPLFLLAQCQTPSPSPSPLPSPPPPTSTSSSKACKLTLYPKLCRSILSSIRSSPSDPYNLGKFSIKQSLKQAKKLSKVFKDFLKNHHHSSSLNHDEIAALEDCSELNQLNVDYLELVRDELKSADSSSFNNTNEFVEKIETYLSAVATNHYTCYDGLVVTKSNIANVLAVPLSNVTKLYSISLGLAMQALNKNIKKHKTRKHGLPTKAYKVRQPLEKLIKLLRTKYSCNNSSKCSRNERILKESENKGILLKEYVIVSLDGTENFTSIGEAIDAAPENLKSADGYFLIYAKQGLYEEYVTIPKNKKNILLIGDGINKTCITGNHSVIDGWTTFNSSTFAVSGERFIGVDITFRNTAGPEKHQAVAVRNNADLSIFYRCSFEGYQDTLYVHSLRQFYRECDIYGTVDFIFGNAAVVLQTCNIFARKPMPNQKNAVTAQGRTDPNQNTGISIQNCRIDAAFDLAQDLNLTKNYLGRPWKVYSRTVYMQSYIGDLIYPAGWLEWNGTVGLDTLFYGEFDNFGPGAITNNRVQWHGYNLLTAVQALNFTVLNFTLGGTWLPDTDIPYTAGLH</sequence>
<dbReference type="NCBIfam" id="TIGR01614">
    <property type="entry name" value="PME_inhib"/>
    <property type="match status" value="1"/>
</dbReference>
<organism evidence="11 12">
    <name type="scientific">Cicer arietinum</name>
    <name type="common">Chickpea</name>
    <name type="synonym">Garbanzo</name>
    <dbReference type="NCBI Taxonomy" id="3827"/>
    <lineage>
        <taxon>Eukaryota</taxon>
        <taxon>Viridiplantae</taxon>
        <taxon>Streptophyta</taxon>
        <taxon>Embryophyta</taxon>
        <taxon>Tracheophyta</taxon>
        <taxon>Spermatophyta</taxon>
        <taxon>Magnoliopsida</taxon>
        <taxon>eudicotyledons</taxon>
        <taxon>Gunneridae</taxon>
        <taxon>Pentapetalae</taxon>
        <taxon>rosids</taxon>
        <taxon>fabids</taxon>
        <taxon>Fabales</taxon>
        <taxon>Fabaceae</taxon>
        <taxon>Papilionoideae</taxon>
        <taxon>50 kb inversion clade</taxon>
        <taxon>NPAAA clade</taxon>
        <taxon>Hologalegina</taxon>
        <taxon>IRL clade</taxon>
        <taxon>Cicereae</taxon>
        <taxon>Cicer</taxon>
    </lineage>
</organism>
<dbReference type="EC" id="3.1.1.11" evidence="9"/>
<dbReference type="SUPFAM" id="SSF101148">
    <property type="entry name" value="Plant invertase/pectin methylesterase inhibitor"/>
    <property type="match status" value="1"/>
</dbReference>
<evidence type="ECO:0000313" key="11">
    <source>
        <dbReference type="Proteomes" id="UP000087171"/>
    </source>
</evidence>
<dbReference type="FunFam" id="2.160.20.10:FF:000001">
    <property type="entry name" value="Pectinesterase"/>
    <property type="match status" value="1"/>
</dbReference>
<protein>
    <recommendedName>
        <fullName evidence="9">Pectinesterase</fullName>
        <ecNumber evidence="9">3.1.1.11</ecNumber>
    </recommendedName>
</protein>
<dbReference type="PaxDb" id="3827-XP_004511181.1"/>
<dbReference type="Gene3D" id="1.20.140.40">
    <property type="entry name" value="Invertase/pectin methylesterase inhibitor family protein"/>
    <property type="match status" value="1"/>
</dbReference>